<feature type="domain" description="DUF6924" evidence="2">
    <location>
        <begin position="8"/>
        <end position="137"/>
    </location>
</feature>
<reference evidence="3 4" key="1">
    <citation type="submission" date="2024-06" db="EMBL/GenBank/DDBJ databases">
        <title>The Natural Products Discovery Center: Release of the First 8490 Sequenced Strains for Exploring Actinobacteria Biosynthetic Diversity.</title>
        <authorList>
            <person name="Kalkreuter E."/>
            <person name="Kautsar S.A."/>
            <person name="Yang D."/>
            <person name="Bader C.D."/>
            <person name="Teijaro C.N."/>
            <person name="Fluegel L."/>
            <person name="Davis C.M."/>
            <person name="Simpson J.R."/>
            <person name="Lauterbach L."/>
            <person name="Steele A.D."/>
            <person name="Gui C."/>
            <person name="Meng S."/>
            <person name="Li G."/>
            <person name="Viehrig K."/>
            <person name="Ye F."/>
            <person name="Su P."/>
            <person name="Kiefer A.F."/>
            <person name="Nichols A."/>
            <person name="Cepeda A.J."/>
            <person name="Yan W."/>
            <person name="Fan B."/>
            <person name="Jiang Y."/>
            <person name="Adhikari A."/>
            <person name="Zheng C.-J."/>
            <person name="Schuster L."/>
            <person name="Cowan T.M."/>
            <person name="Smanski M.J."/>
            <person name="Chevrette M.G."/>
            <person name="De Carvalho L.P.S."/>
            <person name="Shen B."/>
        </authorList>
    </citation>
    <scope>NUCLEOTIDE SEQUENCE [LARGE SCALE GENOMIC DNA]</scope>
    <source>
        <strain evidence="3 4">NPDC050403</strain>
    </source>
</reference>
<dbReference type="Pfam" id="PF20335">
    <property type="entry name" value="DUF6630"/>
    <property type="match status" value="1"/>
</dbReference>
<dbReference type="EMBL" id="JBFAKC010000010">
    <property type="protein sequence ID" value="MEV0710372.1"/>
    <property type="molecule type" value="Genomic_DNA"/>
</dbReference>
<comment type="caution">
    <text evidence="3">The sequence shown here is derived from an EMBL/GenBank/DDBJ whole genome shotgun (WGS) entry which is preliminary data.</text>
</comment>
<proteinExistence type="predicted"/>
<dbReference type="RefSeq" id="WP_357786229.1">
    <property type="nucleotide sequence ID" value="NZ_JBFAKC010000010.1"/>
</dbReference>
<name>A0ABV3FY59_9NOCA</name>
<accession>A0ABV3FY59</accession>
<gene>
    <name evidence="3" type="ORF">AB0I48_22655</name>
</gene>
<dbReference type="InterPro" id="IPR053832">
    <property type="entry name" value="DUF6924"/>
</dbReference>
<evidence type="ECO:0000313" key="4">
    <source>
        <dbReference type="Proteomes" id="UP001551695"/>
    </source>
</evidence>
<sequence length="316" mass="35446">MAELPSGSILVRTWFGEDRAWRSLVREAMTPSREGFLVYATLVNDPEFAGLDPEAFRAKHPGGAAVSFLADEVTFDHPEHPVLAVWVLPPQDFDRGDYQPFRVVPGQLWSVESNINGANLDWRDYAQRVDADGIYRGHQVARDTDFALDVRSIMGELLIHRAPGLADCQWEIARMAIVPREEDPRTVRERLTALPHYPAALQWDWCAGFDAEHAGDQRGDYIKAFLEEIGERASALGTVLAPLDVGIDDYGSVFVTSAQFEELARLFDDHRMSVRHVRRGCWELLTAEHKAAISAWARAKDPKVSVRGRLKPGDTS</sequence>
<protein>
    <submittedName>
        <fullName evidence="3">Uncharacterized protein</fullName>
    </submittedName>
</protein>
<organism evidence="3 4">
    <name type="scientific">Nocardia aurea</name>
    <dbReference type="NCBI Taxonomy" id="2144174"/>
    <lineage>
        <taxon>Bacteria</taxon>
        <taxon>Bacillati</taxon>
        <taxon>Actinomycetota</taxon>
        <taxon>Actinomycetes</taxon>
        <taxon>Mycobacteriales</taxon>
        <taxon>Nocardiaceae</taxon>
        <taxon>Nocardia</taxon>
    </lineage>
</organism>
<dbReference type="Proteomes" id="UP001551695">
    <property type="component" value="Unassembled WGS sequence"/>
</dbReference>
<keyword evidence="4" id="KW-1185">Reference proteome</keyword>
<evidence type="ECO:0000259" key="2">
    <source>
        <dbReference type="Pfam" id="PF21962"/>
    </source>
</evidence>
<evidence type="ECO:0000259" key="1">
    <source>
        <dbReference type="Pfam" id="PF20335"/>
    </source>
</evidence>
<evidence type="ECO:0000313" key="3">
    <source>
        <dbReference type="EMBL" id="MEV0710372.1"/>
    </source>
</evidence>
<dbReference type="Pfam" id="PF21962">
    <property type="entry name" value="DUF6924"/>
    <property type="match status" value="1"/>
</dbReference>
<dbReference type="InterPro" id="IPR046582">
    <property type="entry name" value="DUF6630"/>
</dbReference>
<feature type="domain" description="DUF6630" evidence="1">
    <location>
        <begin position="161"/>
        <end position="267"/>
    </location>
</feature>